<sequence length="600" mass="63723">MMWVATRRRSLWRAAQAVGLGLGLAVLSACGGGGGGDAVNPPPEPVPEVKPTRAEAARFLTQATFGPTTAHIDAVVAQGYAAWLDAQLAKPASLSYVSYWDARNAALGGTTANPKAGQREVLDAFWTQAVSGDDQVRARVAYALSQIFVVSMLDSGVGNNSRGLASYADMLGAKGLGRYRDLLESVALHPVMGTYLTSLHNMKENTRTGRVPDENFAREVMQLFSIGLVQLNADGSVKTSGGSPVPTYTPSDISGLAKVFTGWSYACPVSDDSCFFNGVSRDSERDIDAMIKPMRSYPQFHSSSVKSFLGATVADQGSNADPAASLKVALDTLAGHPNVGPFLARQMIQRMVTSNPSPAYVGRVASAFAAGNGDMKALVRAVLLDTEARSSNGLTDPSFGKLREPVLRLSAFLRAFDAKSDSGSWLVGTTDSNTDGLSQTPFRAPSVFNFYRPGYVPSGGQLGLAGLLAPEMQITHESSVVGYVNYMSMALQFGVGQNGYDYKATRRDVQPDFLRDTTHALRTLAATDAEVPALVDQVATRLLPSPMPAALKDIIAPAVLSIAVPVANGKNQDQIESAKLNRVRTAVMLTLASPEYTVQK</sequence>
<evidence type="ECO:0000313" key="3">
    <source>
        <dbReference type="Proteomes" id="UP001379945"/>
    </source>
</evidence>
<feature type="chain" id="PRO_5046159773" evidence="1">
    <location>
        <begin position="32"/>
        <end position="600"/>
    </location>
</feature>
<dbReference type="PANTHER" id="PTHR43737">
    <property type="entry name" value="BLL7424 PROTEIN"/>
    <property type="match status" value="1"/>
</dbReference>
<dbReference type="Proteomes" id="UP001379945">
    <property type="component" value="Unassembled WGS sequence"/>
</dbReference>
<proteinExistence type="predicted"/>
<evidence type="ECO:0000256" key="1">
    <source>
        <dbReference type="SAM" id="SignalP"/>
    </source>
</evidence>
<accession>A0ABU9C344</accession>
<dbReference type="Pfam" id="PF08811">
    <property type="entry name" value="DUF1800"/>
    <property type="match status" value="1"/>
</dbReference>
<dbReference type="RefSeq" id="WP_341397046.1">
    <property type="nucleotide sequence ID" value="NZ_JBBUTI010000001.1"/>
</dbReference>
<feature type="signal peptide" evidence="1">
    <location>
        <begin position="1"/>
        <end position="31"/>
    </location>
</feature>
<gene>
    <name evidence="2" type="ORF">AACH00_00845</name>
</gene>
<keyword evidence="1" id="KW-0732">Signal</keyword>
<keyword evidence="3" id="KW-1185">Reference proteome</keyword>
<reference evidence="2 3" key="1">
    <citation type="submission" date="2024-04" db="EMBL/GenBank/DDBJ databases">
        <title>Novel species of the genus Ideonella isolated from streams.</title>
        <authorList>
            <person name="Lu H."/>
        </authorList>
    </citation>
    <scope>NUCLEOTIDE SEQUENCE [LARGE SCALE GENOMIC DNA]</scope>
    <source>
        <strain evidence="2 3">LYT19W</strain>
    </source>
</reference>
<dbReference type="PROSITE" id="PS00099">
    <property type="entry name" value="THIOLASE_3"/>
    <property type="match status" value="1"/>
</dbReference>
<dbReference type="InterPro" id="IPR014917">
    <property type="entry name" value="DUF1800"/>
</dbReference>
<protein>
    <submittedName>
        <fullName evidence="2">DUF1800 domain-containing protein</fullName>
    </submittedName>
</protein>
<dbReference type="PROSITE" id="PS51257">
    <property type="entry name" value="PROKAR_LIPOPROTEIN"/>
    <property type="match status" value="1"/>
</dbReference>
<dbReference type="InterPro" id="IPR020610">
    <property type="entry name" value="Thiolase_AS"/>
</dbReference>
<evidence type="ECO:0000313" key="2">
    <source>
        <dbReference type="EMBL" id="MEK8044887.1"/>
    </source>
</evidence>
<dbReference type="EMBL" id="JBBUTI010000001">
    <property type="protein sequence ID" value="MEK8044887.1"/>
    <property type="molecule type" value="Genomic_DNA"/>
</dbReference>
<name>A0ABU9C344_9BURK</name>
<organism evidence="2 3">
    <name type="scientific">Ideonella margarita</name>
    <dbReference type="NCBI Taxonomy" id="2984191"/>
    <lineage>
        <taxon>Bacteria</taxon>
        <taxon>Pseudomonadati</taxon>
        <taxon>Pseudomonadota</taxon>
        <taxon>Betaproteobacteria</taxon>
        <taxon>Burkholderiales</taxon>
        <taxon>Sphaerotilaceae</taxon>
        <taxon>Ideonella</taxon>
    </lineage>
</organism>
<comment type="caution">
    <text evidence="2">The sequence shown here is derived from an EMBL/GenBank/DDBJ whole genome shotgun (WGS) entry which is preliminary data.</text>
</comment>
<dbReference type="PANTHER" id="PTHR43737:SF1">
    <property type="entry name" value="DUF1501 DOMAIN-CONTAINING PROTEIN"/>
    <property type="match status" value="1"/>
</dbReference>